<reference evidence="1 3" key="1">
    <citation type="journal article" date="2021" name="Commun. Biol.">
        <title>The genome of Shorea leprosula (Dipterocarpaceae) highlights the ecological relevance of drought in aseasonal tropical rainforests.</title>
        <authorList>
            <person name="Ng K.K.S."/>
            <person name="Kobayashi M.J."/>
            <person name="Fawcett J.A."/>
            <person name="Hatakeyama M."/>
            <person name="Paape T."/>
            <person name="Ng C.H."/>
            <person name="Ang C.C."/>
            <person name="Tnah L.H."/>
            <person name="Lee C.T."/>
            <person name="Nishiyama T."/>
            <person name="Sese J."/>
            <person name="O'Brien M.J."/>
            <person name="Copetti D."/>
            <person name="Mohd Noor M.I."/>
            <person name="Ong R.C."/>
            <person name="Putra M."/>
            <person name="Sireger I.Z."/>
            <person name="Indrioko S."/>
            <person name="Kosugi Y."/>
            <person name="Izuno A."/>
            <person name="Isagi Y."/>
            <person name="Lee S.L."/>
            <person name="Shimizu K.K."/>
        </authorList>
    </citation>
    <scope>NUCLEOTIDE SEQUENCE [LARGE SCALE GENOMIC DNA]</scope>
    <source>
        <strain evidence="1">214</strain>
    </source>
</reference>
<proteinExistence type="predicted"/>
<organism evidence="1 3">
    <name type="scientific">Rubroshorea leprosula</name>
    <dbReference type="NCBI Taxonomy" id="152421"/>
    <lineage>
        <taxon>Eukaryota</taxon>
        <taxon>Viridiplantae</taxon>
        <taxon>Streptophyta</taxon>
        <taxon>Embryophyta</taxon>
        <taxon>Tracheophyta</taxon>
        <taxon>Spermatophyta</taxon>
        <taxon>Magnoliopsida</taxon>
        <taxon>eudicotyledons</taxon>
        <taxon>Gunneridae</taxon>
        <taxon>Pentapetalae</taxon>
        <taxon>rosids</taxon>
        <taxon>malvids</taxon>
        <taxon>Malvales</taxon>
        <taxon>Dipterocarpaceae</taxon>
        <taxon>Rubroshorea</taxon>
    </lineage>
</organism>
<protein>
    <submittedName>
        <fullName evidence="1">Uncharacterized protein</fullName>
    </submittedName>
</protein>
<evidence type="ECO:0000313" key="3">
    <source>
        <dbReference type="Proteomes" id="UP001054252"/>
    </source>
</evidence>
<name>A0AAV5KYE8_9ROSI</name>
<sequence>MSDPRSLFYASGNVLFKGFTMRQSSDLSVCGPRTGAPWHAPPWLRGSVQQLMYIFCWPGGQVPGGQVPGAAGFML</sequence>
<gene>
    <name evidence="1" type="ORF">SLEP1_g38877</name>
    <name evidence="2" type="ORF">SLEP1_g38879</name>
</gene>
<dbReference type="EMBL" id="BPVZ01000085">
    <property type="protein sequence ID" value="GKV30010.1"/>
    <property type="molecule type" value="Genomic_DNA"/>
</dbReference>
<accession>A0AAV5KYE8</accession>
<comment type="caution">
    <text evidence="1">The sequence shown here is derived from an EMBL/GenBank/DDBJ whole genome shotgun (WGS) entry which is preliminary data.</text>
</comment>
<dbReference type="AlphaFoldDB" id="A0AAV5KYE8"/>
<evidence type="ECO:0000313" key="1">
    <source>
        <dbReference type="EMBL" id="GKV30010.1"/>
    </source>
</evidence>
<evidence type="ECO:0000313" key="2">
    <source>
        <dbReference type="EMBL" id="GKV30012.1"/>
    </source>
</evidence>
<dbReference type="EMBL" id="BPVZ01000085">
    <property type="protein sequence ID" value="GKV30012.1"/>
    <property type="molecule type" value="Genomic_DNA"/>
</dbReference>
<dbReference type="Proteomes" id="UP001054252">
    <property type="component" value="Unassembled WGS sequence"/>
</dbReference>
<keyword evidence="3" id="KW-1185">Reference proteome</keyword>